<dbReference type="AlphaFoldDB" id="A0A8D2NQ81"/>
<dbReference type="Pfam" id="PF01344">
    <property type="entry name" value="Kelch_1"/>
    <property type="match status" value="2"/>
</dbReference>
<evidence type="ECO:0000256" key="1">
    <source>
        <dbReference type="ARBA" id="ARBA00022441"/>
    </source>
</evidence>
<reference evidence="3" key="1">
    <citation type="submission" date="2025-08" db="UniProtKB">
        <authorList>
            <consortium name="Ensembl"/>
        </authorList>
    </citation>
    <scope>IDENTIFICATION</scope>
</reference>
<dbReference type="Proteomes" id="UP000694401">
    <property type="component" value="Unassembled WGS sequence"/>
</dbReference>
<sequence length="133" mass="14718">WIHRMDLLGSLPCNKWCLVITYLPEGNILLSSLTFSSILGVTVLEGPIYAVGGHDGRDGSSCLSSMEYYDPHTNKWNMCAPMCKRRGGVGVATCDGFLYAVGGHDAPASNHCSRLLDYVERYQTIYMHILNTK</sequence>
<dbReference type="PANTHER" id="PTHR24412">
    <property type="entry name" value="KELCH PROTEIN"/>
    <property type="match status" value="1"/>
</dbReference>
<evidence type="ECO:0000313" key="3">
    <source>
        <dbReference type="Ensembl" id="ENSZLMP00000002297.1"/>
    </source>
</evidence>
<evidence type="ECO:0000256" key="2">
    <source>
        <dbReference type="ARBA" id="ARBA00022737"/>
    </source>
</evidence>
<accession>A0A8D2NQ81</accession>
<name>A0A8D2NQ81_ZOSLA</name>
<dbReference type="InterPro" id="IPR015915">
    <property type="entry name" value="Kelch-typ_b-propeller"/>
</dbReference>
<keyword evidence="1" id="KW-0880">Kelch repeat</keyword>
<evidence type="ECO:0000313" key="4">
    <source>
        <dbReference type="Proteomes" id="UP000694401"/>
    </source>
</evidence>
<dbReference type="Ensembl" id="ENSZLMT00000002386.1">
    <property type="protein sequence ID" value="ENSZLMP00000002297.1"/>
    <property type="gene ID" value="ENSZLMG00000001734.1"/>
</dbReference>
<dbReference type="InterPro" id="IPR006652">
    <property type="entry name" value="Kelch_1"/>
</dbReference>
<keyword evidence="4" id="KW-1185">Reference proteome</keyword>
<dbReference type="SMART" id="SM00612">
    <property type="entry name" value="Kelch"/>
    <property type="match status" value="1"/>
</dbReference>
<dbReference type="PANTHER" id="PTHR24412:SF441">
    <property type="entry name" value="KELCH-LIKE PROTEIN 28"/>
    <property type="match status" value="1"/>
</dbReference>
<keyword evidence="2" id="KW-0677">Repeat</keyword>
<protein>
    <submittedName>
        <fullName evidence="3">Uncharacterized protein</fullName>
    </submittedName>
</protein>
<dbReference type="Gene3D" id="2.120.10.80">
    <property type="entry name" value="Kelch-type beta propeller"/>
    <property type="match status" value="1"/>
</dbReference>
<proteinExistence type="predicted"/>
<dbReference type="SUPFAM" id="SSF117281">
    <property type="entry name" value="Kelch motif"/>
    <property type="match status" value="1"/>
</dbReference>
<reference evidence="3" key="2">
    <citation type="submission" date="2025-09" db="UniProtKB">
        <authorList>
            <consortium name="Ensembl"/>
        </authorList>
    </citation>
    <scope>IDENTIFICATION</scope>
</reference>
<organism evidence="3 4">
    <name type="scientific">Zosterops lateralis melanops</name>
    <dbReference type="NCBI Taxonomy" id="1220523"/>
    <lineage>
        <taxon>Eukaryota</taxon>
        <taxon>Metazoa</taxon>
        <taxon>Chordata</taxon>
        <taxon>Craniata</taxon>
        <taxon>Vertebrata</taxon>
        <taxon>Euteleostomi</taxon>
        <taxon>Archelosauria</taxon>
        <taxon>Archosauria</taxon>
        <taxon>Dinosauria</taxon>
        <taxon>Saurischia</taxon>
        <taxon>Theropoda</taxon>
        <taxon>Coelurosauria</taxon>
        <taxon>Aves</taxon>
        <taxon>Neognathae</taxon>
        <taxon>Neoaves</taxon>
        <taxon>Telluraves</taxon>
        <taxon>Australaves</taxon>
        <taxon>Passeriformes</taxon>
        <taxon>Sylvioidea</taxon>
        <taxon>Zosteropidae</taxon>
        <taxon>Zosterops</taxon>
    </lineage>
</organism>